<evidence type="ECO:0000313" key="1">
    <source>
        <dbReference type="EMBL" id="ATL65099.1"/>
    </source>
</evidence>
<dbReference type="AlphaFoldDB" id="A0A291RCR5"/>
<reference evidence="1 2" key="1">
    <citation type="submission" date="2017-10" db="EMBL/GenBank/DDBJ databases">
        <title>Comparative genomics between pathogenic Norcardia.</title>
        <authorList>
            <person name="Zeng L."/>
        </authorList>
    </citation>
    <scope>NUCLEOTIDE SEQUENCE [LARGE SCALE GENOMIC DNA]</scope>
    <source>
        <strain evidence="1 2">NC_YFY_NT001</strain>
    </source>
</reference>
<dbReference type="KEGG" id="ntp:CRH09_01505"/>
<gene>
    <name evidence="1" type="ORF">CRH09_01505</name>
</gene>
<sequence>MGAQQFITYSEHTDIRAAFDAAVEDAQHEYGHGGYTGSIAEKDAYTIITADPIGETAADTLIDDLFDAQDPRIDDKHGPAGAIAIADTDNPARIAGWVFFGWAAS</sequence>
<dbReference type="RefSeq" id="WP_098692414.1">
    <property type="nucleotide sequence ID" value="NZ_CP023778.1"/>
</dbReference>
<name>A0A291RCR5_9NOCA</name>
<dbReference type="GeneID" id="88356113"/>
<accession>A0A291RCR5</accession>
<organism evidence="1 2">
    <name type="scientific">Nocardia terpenica</name>
    <dbReference type="NCBI Taxonomy" id="455432"/>
    <lineage>
        <taxon>Bacteria</taxon>
        <taxon>Bacillati</taxon>
        <taxon>Actinomycetota</taxon>
        <taxon>Actinomycetes</taxon>
        <taxon>Mycobacteriales</taxon>
        <taxon>Nocardiaceae</taxon>
        <taxon>Nocardia</taxon>
    </lineage>
</organism>
<protein>
    <submittedName>
        <fullName evidence="1">Uncharacterized protein</fullName>
    </submittedName>
</protein>
<dbReference type="Proteomes" id="UP000221961">
    <property type="component" value="Chromosome"/>
</dbReference>
<proteinExistence type="predicted"/>
<evidence type="ECO:0000313" key="2">
    <source>
        <dbReference type="Proteomes" id="UP000221961"/>
    </source>
</evidence>
<dbReference type="EMBL" id="CP023778">
    <property type="protein sequence ID" value="ATL65099.1"/>
    <property type="molecule type" value="Genomic_DNA"/>
</dbReference>